<evidence type="ECO:0000313" key="3">
    <source>
        <dbReference type="Proteomes" id="UP000824209"/>
    </source>
</evidence>
<protein>
    <submittedName>
        <fullName evidence="2">ABC transporter permease</fullName>
    </submittedName>
</protein>
<gene>
    <name evidence="2" type="ORF">H9943_00180</name>
</gene>
<name>A0A9D2M0B6_9FIRM</name>
<sequence length="242" mass="26421">MLFRCLKAEVQKCRRSPVWLAFFILPVFPAILGTGNYLANPEALENGWYSLWGQHTLFSSMFFLPALLSVFCAWQWRLEHTDHNWNSFLTAPVPVRDLYGAKLILAGAISLLAEGWIGALFLLSGKAAGLSGPVPPELPEWLLCGALGGVCVCAVQLFLSMVIRAFAPPVAFSLAGGILGLLMTAQGLGYAFPYSLLCIGMRANNPQMKLSILPFLLSVLAYTIGFTLAALRYLRRHDAAAE</sequence>
<feature type="transmembrane region" description="Helical" evidence="1">
    <location>
        <begin position="99"/>
        <end position="121"/>
    </location>
</feature>
<keyword evidence="1" id="KW-0472">Membrane</keyword>
<organism evidence="2 3">
    <name type="scientific">Candidatus Ruthenibacterium avium</name>
    <dbReference type="NCBI Taxonomy" id="2838751"/>
    <lineage>
        <taxon>Bacteria</taxon>
        <taxon>Bacillati</taxon>
        <taxon>Bacillota</taxon>
        <taxon>Clostridia</taxon>
        <taxon>Eubacteriales</taxon>
        <taxon>Oscillospiraceae</taxon>
        <taxon>Ruthenibacterium</taxon>
    </lineage>
</organism>
<dbReference type="Pfam" id="PF12730">
    <property type="entry name" value="ABC2_membrane_4"/>
    <property type="match status" value="1"/>
</dbReference>
<feature type="transmembrane region" description="Helical" evidence="1">
    <location>
        <begin position="170"/>
        <end position="192"/>
    </location>
</feature>
<dbReference type="AlphaFoldDB" id="A0A9D2M0B6"/>
<feature type="transmembrane region" description="Helical" evidence="1">
    <location>
        <begin position="20"/>
        <end position="38"/>
    </location>
</feature>
<dbReference type="EMBL" id="DWYA01000002">
    <property type="protein sequence ID" value="HJB38797.1"/>
    <property type="molecule type" value="Genomic_DNA"/>
</dbReference>
<keyword evidence="1" id="KW-1133">Transmembrane helix</keyword>
<comment type="caution">
    <text evidence="2">The sequence shown here is derived from an EMBL/GenBank/DDBJ whole genome shotgun (WGS) entry which is preliminary data.</text>
</comment>
<proteinExistence type="predicted"/>
<feature type="transmembrane region" description="Helical" evidence="1">
    <location>
        <begin position="141"/>
        <end position="163"/>
    </location>
</feature>
<reference evidence="2" key="1">
    <citation type="journal article" date="2021" name="PeerJ">
        <title>Extensive microbial diversity within the chicken gut microbiome revealed by metagenomics and culture.</title>
        <authorList>
            <person name="Gilroy R."/>
            <person name="Ravi A."/>
            <person name="Getino M."/>
            <person name="Pursley I."/>
            <person name="Horton D.L."/>
            <person name="Alikhan N.F."/>
            <person name="Baker D."/>
            <person name="Gharbi K."/>
            <person name="Hall N."/>
            <person name="Watson M."/>
            <person name="Adriaenssens E.M."/>
            <person name="Foster-Nyarko E."/>
            <person name="Jarju S."/>
            <person name="Secka A."/>
            <person name="Antonio M."/>
            <person name="Oren A."/>
            <person name="Chaudhuri R.R."/>
            <person name="La Ragione R."/>
            <person name="Hildebrand F."/>
            <person name="Pallen M.J."/>
        </authorList>
    </citation>
    <scope>NUCLEOTIDE SEQUENCE</scope>
    <source>
        <strain evidence="2">ChiBcec8-14828</strain>
    </source>
</reference>
<accession>A0A9D2M0B6</accession>
<feature type="transmembrane region" description="Helical" evidence="1">
    <location>
        <begin position="58"/>
        <end position="78"/>
    </location>
</feature>
<dbReference type="CDD" id="cd21809">
    <property type="entry name" value="ABC-2_lan_permease-like"/>
    <property type="match status" value="1"/>
</dbReference>
<keyword evidence="1" id="KW-0812">Transmembrane</keyword>
<reference evidence="2" key="2">
    <citation type="submission" date="2021-04" db="EMBL/GenBank/DDBJ databases">
        <authorList>
            <person name="Gilroy R."/>
        </authorList>
    </citation>
    <scope>NUCLEOTIDE SEQUENCE</scope>
    <source>
        <strain evidence="2">ChiBcec8-14828</strain>
    </source>
</reference>
<evidence type="ECO:0000313" key="2">
    <source>
        <dbReference type="EMBL" id="HJB38797.1"/>
    </source>
</evidence>
<evidence type="ECO:0000256" key="1">
    <source>
        <dbReference type="SAM" id="Phobius"/>
    </source>
</evidence>
<feature type="transmembrane region" description="Helical" evidence="1">
    <location>
        <begin position="212"/>
        <end position="234"/>
    </location>
</feature>
<dbReference type="Proteomes" id="UP000824209">
    <property type="component" value="Unassembled WGS sequence"/>
</dbReference>